<dbReference type="FunFam" id="1.10.1200.10:FF:000016">
    <property type="entry name" value="Non-ribosomal peptide synthase"/>
    <property type="match status" value="1"/>
</dbReference>
<dbReference type="InterPro" id="IPR006162">
    <property type="entry name" value="Ppantetheine_attach_site"/>
</dbReference>
<dbReference type="Gene3D" id="2.30.38.10">
    <property type="entry name" value="Luciferase, Domain 3"/>
    <property type="match status" value="1"/>
</dbReference>
<dbReference type="GO" id="GO:0043041">
    <property type="term" value="P:amino acid activation for nonribosomal peptide biosynthetic process"/>
    <property type="evidence" value="ECO:0007669"/>
    <property type="project" value="TreeGrafter"/>
</dbReference>
<dbReference type="InterPro" id="IPR009081">
    <property type="entry name" value="PP-bd_ACP"/>
</dbReference>
<dbReference type="InterPro" id="IPR020845">
    <property type="entry name" value="AMP-binding_CS"/>
</dbReference>
<dbReference type="SUPFAM" id="SSF47336">
    <property type="entry name" value="ACP-like"/>
    <property type="match status" value="1"/>
</dbReference>
<dbReference type="InterPro" id="IPR045851">
    <property type="entry name" value="AMP-bd_C_sf"/>
</dbReference>
<dbReference type="InterPro" id="IPR000873">
    <property type="entry name" value="AMP-dep_synth/lig_dom"/>
</dbReference>
<proteinExistence type="predicted"/>
<dbReference type="PANTHER" id="PTHR45527">
    <property type="entry name" value="NONRIBOSOMAL PEPTIDE SYNTHETASE"/>
    <property type="match status" value="1"/>
</dbReference>
<keyword evidence="6" id="KW-1185">Reference proteome</keyword>
<feature type="domain" description="Carrier" evidence="4">
    <location>
        <begin position="539"/>
        <end position="614"/>
    </location>
</feature>
<evidence type="ECO:0000259" key="4">
    <source>
        <dbReference type="PROSITE" id="PS50075"/>
    </source>
</evidence>
<accession>A0A5B1CRJ5</accession>
<evidence type="ECO:0000313" key="6">
    <source>
        <dbReference type="Proteomes" id="UP000322699"/>
    </source>
</evidence>
<dbReference type="Pfam" id="PF00501">
    <property type="entry name" value="AMP-binding"/>
    <property type="match status" value="1"/>
</dbReference>
<dbReference type="OrthoDB" id="9778383at2"/>
<dbReference type="InterPro" id="IPR036736">
    <property type="entry name" value="ACP-like_sf"/>
</dbReference>
<evidence type="ECO:0000256" key="2">
    <source>
        <dbReference type="ARBA" id="ARBA00022553"/>
    </source>
</evidence>
<keyword evidence="2" id="KW-0597">Phosphoprotein</keyword>
<gene>
    <name evidence="5" type="primary">lgrD</name>
    <name evidence="5" type="ORF">LF1_44350</name>
</gene>
<dbReference type="SUPFAM" id="SSF56801">
    <property type="entry name" value="Acetyl-CoA synthetase-like"/>
    <property type="match status" value="1"/>
</dbReference>
<dbReference type="InterPro" id="IPR020806">
    <property type="entry name" value="PKS_PP-bd"/>
</dbReference>
<dbReference type="GO" id="GO:0005737">
    <property type="term" value="C:cytoplasm"/>
    <property type="evidence" value="ECO:0007669"/>
    <property type="project" value="TreeGrafter"/>
</dbReference>
<dbReference type="PROSITE" id="PS00455">
    <property type="entry name" value="AMP_BINDING"/>
    <property type="match status" value="1"/>
</dbReference>
<comment type="caution">
    <text evidence="5">The sequence shown here is derived from an EMBL/GenBank/DDBJ whole genome shotgun (WGS) entry which is preliminary data.</text>
</comment>
<keyword evidence="1" id="KW-0596">Phosphopantetheine</keyword>
<feature type="region of interest" description="Disordered" evidence="3">
    <location>
        <begin position="517"/>
        <end position="540"/>
    </location>
</feature>
<dbReference type="PROSITE" id="PS50075">
    <property type="entry name" value="CARRIER"/>
    <property type="match status" value="1"/>
</dbReference>
<dbReference type="InterPro" id="IPR029058">
    <property type="entry name" value="AB_hydrolase_fold"/>
</dbReference>
<dbReference type="FunFam" id="3.40.50.980:FF:000001">
    <property type="entry name" value="Non-ribosomal peptide synthetase"/>
    <property type="match status" value="1"/>
</dbReference>
<dbReference type="Pfam" id="PF13193">
    <property type="entry name" value="AMP-binding_C"/>
    <property type="match status" value="1"/>
</dbReference>
<dbReference type="GO" id="GO:0044550">
    <property type="term" value="P:secondary metabolite biosynthetic process"/>
    <property type="evidence" value="ECO:0007669"/>
    <property type="project" value="TreeGrafter"/>
</dbReference>
<dbReference type="NCBIfam" id="TIGR01733">
    <property type="entry name" value="AA-adenyl-dom"/>
    <property type="match status" value="1"/>
</dbReference>
<dbReference type="GO" id="GO:0072330">
    <property type="term" value="P:monocarboxylic acid biosynthetic process"/>
    <property type="evidence" value="ECO:0007669"/>
    <property type="project" value="UniProtKB-ARBA"/>
</dbReference>
<dbReference type="Pfam" id="PF00550">
    <property type="entry name" value="PP-binding"/>
    <property type="match status" value="1"/>
</dbReference>
<dbReference type="GO" id="GO:0031177">
    <property type="term" value="F:phosphopantetheine binding"/>
    <property type="evidence" value="ECO:0007669"/>
    <property type="project" value="InterPro"/>
</dbReference>
<protein>
    <submittedName>
        <fullName evidence="5">Linear gramicidin synthase subunit D</fullName>
    </submittedName>
</protein>
<feature type="compositionally biased region" description="Basic and acidic residues" evidence="3">
    <location>
        <begin position="530"/>
        <end position="540"/>
    </location>
</feature>
<dbReference type="Gene3D" id="3.40.50.980">
    <property type="match status" value="2"/>
</dbReference>
<evidence type="ECO:0000256" key="3">
    <source>
        <dbReference type="SAM" id="MobiDB-lite"/>
    </source>
</evidence>
<dbReference type="PROSITE" id="PS00012">
    <property type="entry name" value="PHOSPHOPANTETHEINE"/>
    <property type="match status" value="1"/>
</dbReference>
<dbReference type="FunFam" id="3.40.50.12780:FF:000012">
    <property type="entry name" value="Non-ribosomal peptide synthetase"/>
    <property type="match status" value="1"/>
</dbReference>
<reference evidence="5 6" key="1">
    <citation type="submission" date="2019-08" db="EMBL/GenBank/DDBJ databases">
        <title>Deep-cultivation of Planctomycetes and their phenomic and genomic characterization uncovers novel biology.</title>
        <authorList>
            <person name="Wiegand S."/>
            <person name="Jogler M."/>
            <person name="Boedeker C."/>
            <person name="Pinto D."/>
            <person name="Vollmers J."/>
            <person name="Rivas-Marin E."/>
            <person name="Kohn T."/>
            <person name="Peeters S.H."/>
            <person name="Heuer A."/>
            <person name="Rast P."/>
            <person name="Oberbeckmann S."/>
            <person name="Bunk B."/>
            <person name="Jeske O."/>
            <person name="Meyerdierks A."/>
            <person name="Storesund J.E."/>
            <person name="Kallscheuer N."/>
            <person name="Luecker S."/>
            <person name="Lage O.M."/>
            <person name="Pohl T."/>
            <person name="Merkel B.J."/>
            <person name="Hornburger P."/>
            <person name="Mueller R.-W."/>
            <person name="Bruemmer F."/>
            <person name="Labrenz M."/>
            <person name="Spormann A.M."/>
            <person name="Op Den Camp H."/>
            <person name="Overmann J."/>
            <person name="Amann R."/>
            <person name="Jetten M.S.M."/>
            <person name="Mascher T."/>
            <person name="Medema M.H."/>
            <person name="Devos D.P."/>
            <person name="Kaster A.-K."/>
            <person name="Ovreas L."/>
            <person name="Rohde M."/>
            <person name="Galperin M.Y."/>
            <person name="Jogler C."/>
        </authorList>
    </citation>
    <scope>NUCLEOTIDE SEQUENCE [LARGE SCALE GENOMIC DNA]</scope>
    <source>
        <strain evidence="5 6">LF1</strain>
    </source>
</reference>
<dbReference type="Gene3D" id="3.40.50.1820">
    <property type="entry name" value="alpha/beta hydrolase"/>
    <property type="match status" value="1"/>
</dbReference>
<dbReference type="InterPro" id="IPR010071">
    <property type="entry name" value="AA_adenyl_dom"/>
</dbReference>
<dbReference type="Gene3D" id="1.10.1200.10">
    <property type="entry name" value="ACP-like"/>
    <property type="match status" value="1"/>
</dbReference>
<dbReference type="InterPro" id="IPR025110">
    <property type="entry name" value="AMP-bd_C"/>
</dbReference>
<evidence type="ECO:0000256" key="1">
    <source>
        <dbReference type="ARBA" id="ARBA00022450"/>
    </source>
</evidence>
<dbReference type="Gene3D" id="3.30.300.30">
    <property type="match status" value="1"/>
</dbReference>
<evidence type="ECO:0000313" key="5">
    <source>
        <dbReference type="EMBL" id="KAA1261874.1"/>
    </source>
</evidence>
<dbReference type="PANTHER" id="PTHR45527:SF1">
    <property type="entry name" value="FATTY ACID SYNTHASE"/>
    <property type="match status" value="1"/>
</dbReference>
<dbReference type="Proteomes" id="UP000322699">
    <property type="component" value="Unassembled WGS sequence"/>
</dbReference>
<name>A0A5B1CRJ5_9BACT</name>
<dbReference type="RefSeq" id="WP_068267225.1">
    <property type="nucleotide sequence ID" value="NZ_LWSK01000172.1"/>
</dbReference>
<sequence length="882" mass="97711">MTSIPETACDRTTVIDWWRQQCDQCSDRVAVVTEDQSWTYQDIDHLVNRFANQLHQLGCGKGSHVGLCVDRSAEAIAAMLGVMKIGAAFVPLDPEYPTDRLASMVEDAEIDVIIGHSRYETELGTPLWDARSSTGSWIDCESVMSGENLASETTREFLKTSPSEADLAYLMYTSGSTGRPKGVEISHRALVAYCIADIECYKLTADDRTLQFSTLCFDIAIEEIFPPLLSGGAVVIRPRGRSEHRNELSSLIKRFDITAVHLATAYWHSWVDLMVAAGDRVPASLRLVIATGEKVSVAHYRRWQSIADHEMLWCNAYGPTEATVTATVYVPDQAFNQDNSAGNMPIGKPLPGYSAFILDKDFNVLTAGETGELCIGGPALACGYHKRPELTQQAFINVQIDGREERLYRTGDLARWLPDGNIDFGGRFDHQIKLGSYRIEPGEIEVVIDEIEGVNESLVSYDEVDGKKFLVAYVSVGSGKDVSATYLANSLRQTLPAYMIPARYVMMESFPKTINGKIDRDSLPSPDQGDVPHDANHVPPRDSLEQRLADLWKEVLHLPEIGVHDDFFLLGGSSLLVTQVITRLTTDLSVDLPVRDFFANPTIATSARQIRKLISFDDDANAEANLSSELEDAMRIRARLPEVSPTFFPSGDYELFSVHYRPVNAQPIGAVVLAPSIGHEYTRAYRNLQQLAVQLCQVGFEVLRFDYAGTGNSDGDCSELNAKLMEQNLIDARDFLAKQTGINHVAVVGLRLGATVASQVSPGTFSQTVLWDPVESGEEFLDLVDQFHDQELQGLTRYNQVRVGDPGIDQAYGYRMSEAKRSSIAALDLRHCVEHDLVSTDDEIFWEDSRYNEAAFSSPSSFAAIERLLVSDLENRKDGASR</sequence>
<organism evidence="5 6">
    <name type="scientific">Rubripirellula obstinata</name>
    <dbReference type="NCBI Taxonomy" id="406547"/>
    <lineage>
        <taxon>Bacteria</taxon>
        <taxon>Pseudomonadati</taxon>
        <taxon>Planctomycetota</taxon>
        <taxon>Planctomycetia</taxon>
        <taxon>Pirellulales</taxon>
        <taxon>Pirellulaceae</taxon>
        <taxon>Rubripirellula</taxon>
    </lineage>
</organism>
<dbReference type="AlphaFoldDB" id="A0A5B1CRJ5"/>
<dbReference type="SMART" id="SM00823">
    <property type="entry name" value="PKS_PP"/>
    <property type="match status" value="1"/>
</dbReference>
<dbReference type="EMBL" id="VRLW01000001">
    <property type="protein sequence ID" value="KAA1261874.1"/>
    <property type="molecule type" value="Genomic_DNA"/>
</dbReference>
<dbReference type="SUPFAM" id="SSF53474">
    <property type="entry name" value="alpha/beta-Hydrolases"/>
    <property type="match status" value="1"/>
</dbReference>